<keyword evidence="2 5" id="KW-0812">Transmembrane</keyword>
<proteinExistence type="predicted"/>
<dbReference type="Pfam" id="PF02656">
    <property type="entry name" value="DUF202"/>
    <property type="match status" value="1"/>
</dbReference>
<feature type="transmembrane region" description="Helical" evidence="5">
    <location>
        <begin position="26"/>
        <end position="51"/>
    </location>
</feature>
<dbReference type="AlphaFoldDB" id="A0A379KMU9"/>
<dbReference type="Proteomes" id="UP000254602">
    <property type="component" value="Unassembled WGS sequence"/>
</dbReference>
<feature type="domain" description="DUF202" evidence="6">
    <location>
        <begin position="7"/>
        <end position="68"/>
    </location>
</feature>
<dbReference type="GO" id="GO:0012505">
    <property type="term" value="C:endomembrane system"/>
    <property type="evidence" value="ECO:0007669"/>
    <property type="project" value="UniProtKB-SubCell"/>
</dbReference>
<name>A0A379KMU9_PSEPU</name>
<keyword evidence="4 5" id="KW-0472">Membrane</keyword>
<evidence type="ECO:0000313" key="8">
    <source>
        <dbReference type="Proteomes" id="UP000254602"/>
    </source>
</evidence>
<organism evidence="7 8">
    <name type="scientific">Pseudomonas putida</name>
    <name type="common">Arthrobacter siderocapsulatus</name>
    <dbReference type="NCBI Taxonomy" id="303"/>
    <lineage>
        <taxon>Bacteria</taxon>
        <taxon>Pseudomonadati</taxon>
        <taxon>Pseudomonadota</taxon>
        <taxon>Gammaproteobacteria</taxon>
        <taxon>Pseudomonadales</taxon>
        <taxon>Pseudomonadaceae</taxon>
        <taxon>Pseudomonas</taxon>
    </lineage>
</organism>
<gene>
    <name evidence="7" type="ORF">NCTC7914_03321</name>
</gene>
<keyword evidence="3 5" id="KW-1133">Transmembrane helix</keyword>
<comment type="subcellular location">
    <subcellularLocation>
        <location evidence="1">Endomembrane system</location>
        <topology evidence="1">Multi-pass membrane protein</topology>
    </subcellularLocation>
</comment>
<sequence length="99" mass="10696">MADGTVDTGLQAERTVLAWRRTQLSLLVLACLAWRGGMEAVAGAAVLLALLGRVRERAIYRRGLAMLRSERGWAAARTVPLTALLVAGLVLGVWLRRTA</sequence>
<evidence type="ECO:0000256" key="2">
    <source>
        <dbReference type="ARBA" id="ARBA00022692"/>
    </source>
</evidence>
<evidence type="ECO:0000259" key="6">
    <source>
        <dbReference type="Pfam" id="PF02656"/>
    </source>
</evidence>
<accession>A0A379KMU9</accession>
<evidence type="ECO:0000313" key="7">
    <source>
        <dbReference type="EMBL" id="SUD69181.1"/>
    </source>
</evidence>
<feature type="transmembrane region" description="Helical" evidence="5">
    <location>
        <begin position="72"/>
        <end position="95"/>
    </location>
</feature>
<dbReference type="RefSeq" id="WP_046785766.1">
    <property type="nucleotide sequence ID" value="NZ_JBFOKL010000027.1"/>
</dbReference>
<evidence type="ECO:0000256" key="1">
    <source>
        <dbReference type="ARBA" id="ARBA00004127"/>
    </source>
</evidence>
<protein>
    <recommendedName>
        <fullName evidence="6">DUF202 domain-containing protein</fullName>
    </recommendedName>
</protein>
<reference evidence="7 8" key="1">
    <citation type="submission" date="2018-06" db="EMBL/GenBank/DDBJ databases">
        <authorList>
            <consortium name="Pathogen Informatics"/>
            <person name="Doyle S."/>
        </authorList>
    </citation>
    <scope>NUCLEOTIDE SEQUENCE [LARGE SCALE GENOMIC DNA]</scope>
    <source>
        <strain evidence="7 8">NCTC7914</strain>
    </source>
</reference>
<evidence type="ECO:0000256" key="4">
    <source>
        <dbReference type="ARBA" id="ARBA00023136"/>
    </source>
</evidence>
<dbReference type="EMBL" id="UGUY01000001">
    <property type="protein sequence ID" value="SUD69181.1"/>
    <property type="molecule type" value="Genomic_DNA"/>
</dbReference>
<dbReference type="InterPro" id="IPR003807">
    <property type="entry name" value="DUF202"/>
</dbReference>
<evidence type="ECO:0000256" key="5">
    <source>
        <dbReference type="SAM" id="Phobius"/>
    </source>
</evidence>
<evidence type="ECO:0000256" key="3">
    <source>
        <dbReference type="ARBA" id="ARBA00022989"/>
    </source>
</evidence>